<accession>A0A8J2PIT6</accession>
<dbReference type="EMBL" id="CAJVCH010563079">
    <property type="protein sequence ID" value="CAG7832003.1"/>
    <property type="molecule type" value="Genomic_DNA"/>
</dbReference>
<gene>
    <name evidence="3" type="ORF">AFUS01_LOCUS41719</name>
</gene>
<evidence type="ECO:0000313" key="3">
    <source>
        <dbReference type="EMBL" id="CAG7832003.1"/>
    </source>
</evidence>
<feature type="chain" id="PRO_5035199903" evidence="2">
    <location>
        <begin position="22"/>
        <end position="433"/>
    </location>
</feature>
<protein>
    <submittedName>
        <fullName evidence="3">Uncharacterized protein</fullName>
    </submittedName>
</protein>
<keyword evidence="1" id="KW-0472">Membrane</keyword>
<feature type="transmembrane region" description="Helical" evidence="1">
    <location>
        <begin position="330"/>
        <end position="352"/>
    </location>
</feature>
<keyword evidence="1" id="KW-1133">Transmembrane helix</keyword>
<name>A0A8J2PIT6_9HEXA</name>
<evidence type="ECO:0000313" key="4">
    <source>
        <dbReference type="Proteomes" id="UP000708208"/>
    </source>
</evidence>
<evidence type="ECO:0000256" key="2">
    <source>
        <dbReference type="SAM" id="SignalP"/>
    </source>
</evidence>
<dbReference type="Proteomes" id="UP000708208">
    <property type="component" value="Unassembled WGS sequence"/>
</dbReference>
<reference evidence="3" key="1">
    <citation type="submission" date="2021-06" db="EMBL/GenBank/DDBJ databases">
        <authorList>
            <person name="Hodson N. C."/>
            <person name="Mongue J. A."/>
            <person name="Jaron S. K."/>
        </authorList>
    </citation>
    <scope>NUCLEOTIDE SEQUENCE</scope>
</reference>
<organism evidence="3 4">
    <name type="scientific">Allacma fusca</name>
    <dbReference type="NCBI Taxonomy" id="39272"/>
    <lineage>
        <taxon>Eukaryota</taxon>
        <taxon>Metazoa</taxon>
        <taxon>Ecdysozoa</taxon>
        <taxon>Arthropoda</taxon>
        <taxon>Hexapoda</taxon>
        <taxon>Collembola</taxon>
        <taxon>Symphypleona</taxon>
        <taxon>Sminthuridae</taxon>
        <taxon>Allacma</taxon>
    </lineage>
</organism>
<proteinExistence type="predicted"/>
<keyword evidence="1" id="KW-0812">Transmembrane</keyword>
<dbReference type="AlphaFoldDB" id="A0A8J2PIT6"/>
<evidence type="ECO:0000256" key="1">
    <source>
        <dbReference type="SAM" id="Phobius"/>
    </source>
</evidence>
<comment type="caution">
    <text evidence="3">The sequence shown here is derived from an EMBL/GenBank/DDBJ whole genome shotgun (WGS) entry which is preliminary data.</text>
</comment>
<keyword evidence="4" id="KW-1185">Reference proteome</keyword>
<sequence>MELNILLLLITNAIWAHPSRGVSLEEMQSLDVEVITEKLQDCKLIFLQIKTHIDYSSVTTPYLLNDYVKWNLGVVYTWEGVPFKVQNLHCNVMFALTGDELETSFPSEGGYYNPQTISISTFYISSYVRVQMKSAKTIPMLFLILHCDLVKNYLFDKIHETVRSEYLSVPTFVLTPGIAHNNLQTFSGYYICWFYTNCRVRFRCYGSECIDSMREIFDIATNFGKRLTWKHGLFEDHFKIEVGLTLGSPFRRKKPWILFKTMYHFLIEDFYNNRSVLPAKSNALQIGKSEARWSNRLIPLFYTSGFHFITSDGVQSRKLEIALYTNPMEMVVWIAVALATIFTSIVLASGTFTHWRPTRSWSTFLFSVFGYLMEQGSFVADSPSKIYRTKSNTDQSGEPNAANNIIALTQLHTSETSNEFLALKAQSLNSNYK</sequence>
<keyword evidence="2" id="KW-0732">Signal</keyword>
<feature type="signal peptide" evidence="2">
    <location>
        <begin position="1"/>
        <end position="21"/>
    </location>
</feature>